<sequence>MARKTMLLAAALVLSALSFGAYAAKTQASTSIYATDAPDGLRIPGTIELLADTPYYANADDPDNKPEGVFAPQTVKVLSTQGSWSRGFATWQIETQFGPRWIRPKPWEIDIDPPERITLLEETPLYKSRSERGGPVASLSPQEVQVTAAEKQWFYTNDPGSKAWIQVHTTWLGDLWAHIPVDRIGTVQKMAPRKAHFEGYEAFTDLGSALGKAMPPDNDPAARKLLKGDYTIVAEFTTVYAGVQVQTDSGPAWAESVGIPVLDTNETLTLSAETPLIDDIWQRPFTELALLHGEKVTAFEKVTVTVWGGRWVNPLWNGSAWYHVRTSKGTGWVNPLYGEPASAEAVHWRAELKEQHELMRYPGVPFDTSTLLLRQQAVEATAVWDDPYGSKWLKVSADGRSGWIQLWSPSQDRLWDEDVAAGTALQISMNAPNGAGIVRSGGDELRLYNEEKIGYTENGTDYLEALKLAKQLQFKTETVSYADAVMFRQGDYAFMLENGFKNAIIYWHGTVQKSVTLTEHPRRTEAGWYLNLSDARALFGLTQTVSSSSLYGLYAKDYKVEPGKLPAAVKNGRLEVQAFLYDQISPAERSGGRMPVLLSLEENGDHGGDSLVAKEEPVFSGTDRGPDAMPSLFRLTASRELSRGTHQVDLVLRVGERIVWKQTISVSAE</sequence>
<dbReference type="EMBL" id="JXAK01000055">
    <property type="protein sequence ID" value="KIL38632.1"/>
    <property type="molecule type" value="Genomic_DNA"/>
</dbReference>
<evidence type="ECO:0000313" key="2">
    <source>
        <dbReference type="EMBL" id="KIL38632.1"/>
    </source>
</evidence>
<feature type="chain" id="PRO_5047208752" evidence="1">
    <location>
        <begin position="24"/>
        <end position="669"/>
    </location>
</feature>
<keyword evidence="3" id="KW-1185">Reference proteome</keyword>
<protein>
    <submittedName>
        <fullName evidence="2">Uncharacterized protein</fullName>
    </submittedName>
</protein>
<name>A0ABR5ACJ8_9BACL</name>
<accession>A0ABR5ACJ8</accession>
<proteinExistence type="predicted"/>
<comment type="caution">
    <text evidence="2">The sequence shown here is derived from an EMBL/GenBank/DDBJ whole genome shotgun (WGS) entry which is preliminary data.</text>
</comment>
<dbReference type="RefSeq" id="WP_041050706.1">
    <property type="nucleotide sequence ID" value="NZ_JXAK01000055.1"/>
</dbReference>
<gene>
    <name evidence="2" type="ORF">SD70_24995</name>
</gene>
<reference evidence="2 3" key="1">
    <citation type="submission" date="2014-12" db="EMBL/GenBank/DDBJ databases">
        <title>Draft genome sequence of Paenibacillus kamchatkensis strain B-2647.</title>
        <authorList>
            <person name="Karlyshev A.V."/>
            <person name="Kudryashova E.B."/>
        </authorList>
    </citation>
    <scope>NUCLEOTIDE SEQUENCE [LARGE SCALE GENOMIC DNA]</scope>
    <source>
        <strain evidence="2 3">VKM B-2647</strain>
    </source>
</reference>
<evidence type="ECO:0000256" key="1">
    <source>
        <dbReference type="SAM" id="SignalP"/>
    </source>
</evidence>
<feature type="signal peptide" evidence="1">
    <location>
        <begin position="1"/>
        <end position="23"/>
    </location>
</feature>
<keyword evidence="1" id="KW-0732">Signal</keyword>
<evidence type="ECO:0000313" key="3">
    <source>
        <dbReference type="Proteomes" id="UP000031967"/>
    </source>
</evidence>
<organism evidence="2 3">
    <name type="scientific">Gordoniibacillus kamchatkensis</name>
    <dbReference type="NCBI Taxonomy" id="1590651"/>
    <lineage>
        <taxon>Bacteria</taxon>
        <taxon>Bacillati</taxon>
        <taxon>Bacillota</taxon>
        <taxon>Bacilli</taxon>
        <taxon>Bacillales</taxon>
        <taxon>Paenibacillaceae</taxon>
        <taxon>Gordoniibacillus</taxon>
    </lineage>
</organism>
<dbReference type="Proteomes" id="UP000031967">
    <property type="component" value="Unassembled WGS sequence"/>
</dbReference>